<evidence type="ECO:0000313" key="5">
    <source>
        <dbReference type="EMBL" id="KAF9967375.1"/>
    </source>
</evidence>
<dbReference type="AlphaFoldDB" id="A0A9P6JCQ0"/>
<evidence type="ECO:0000256" key="3">
    <source>
        <dbReference type="SAM" id="MobiDB-lite"/>
    </source>
</evidence>
<feature type="region of interest" description="Disordered" evidence="3">
    <location>
        <begin position="221"/>
        <end position="251"/>
    </location>
</feature>
<keyword evidence="2" id="KW-0539">Nucleus</keyword>
<feature type="compositionally biased region" description="Acidic residues" evidence="3">
    <location>
        <begin position="140"/>
        <end position="153"/>
    </location>
</feature>
<feature type="compositionally biased region" description="Basic residues" evidence="3">
    <location>
        <begin position="227"/>
        <end position="246"/>
    </location>
</feature>
<dbReference type="Gene3D" id="1.10.10.10">
    <property type="entry name" value="Winged helix-like DNA-binding domain superfamily/Winged helix DNA-binding domain"/>
    <property type="match status" value="2"/>
</dbReference>
<accession>A0A9P6JCQ0</accession>
<dbReference type="GO" id="GO:0005634">
    <property type="term" value="C:nucleus"/>
    <property type="evidence" value="ECO:0007669"/>
    <property type="project" value="UniProtKB-SubCell"/>
</dbReference>
<evidence type="ECO:0000313" key="6">
    <source>
        <dbReference type="Proteomes" id="UP000738359"/>
    </source>
</evidence>
<gene>
    <name evidence="5" type="ORF">BGZ70_009773</name>
</gene>
<feature type="region of interest" description="Disordered" evidence="3">
    <location>
        <begin position="397"/>
        <end position="447"/>
    </location>
</feature>
<feature type="compositionally biased region" description="Polar residues" evidence="3">
    <location>
        <begin position="460"/>
        <end position="493"/>
    </location>
</feature>
<feature type="DNA-binding region" description="Fork-head" evidence="2">
    <location>
        <begin position="30"/>
        <end position="96"/>
    </location>
</feature>
<dbReference type="InterPro" id="IPR001766">
    <property type="entry name" value="Fork_head_dom"/>
</dbReference>
<feature type="domain" description="Fork-head" evidence="4">
    <location>
        <begin position="30"/>
        <end position="96"/>
    </location>
</feature>
<feature type="compositionally biased region" description="Low complexity" evidence="3">
    <location>
        <begin position="527"/>
        <end position="552"/>
    </location>
</feature>
<comment type="caution">
    <text evidence="5">The sequence shown here is derived from an EMBL/GenBank/DDBJ whole genome shotgun (WGS) entry which is preliminary data.</text>
</comment>
<dbReference type="PROSITE" id="PS50039">
    <property type="entry name" value="FORK_HEAD_3"/>
    <property type="match status" value="1"/>
</dbReference>
<evidence type="ECO:0000259" key="4">
    <source>
        <dbReference type="PROSITE" id="PS50039"/>
    </source>
</evidence>
<feature type="compositionally biased region" description="Basic and acidic residues" evidence="3">
    <location>
        <begin position="154"/>
        <end position="163"/>
    </location>
</feature>
<proteinExistence type="predicted"/>
<dbReference type="OrthoDB" id="5954824at2759"/>
<name>A0A9P6JCQ0_MORAP</name>
<feature type="compositionally biased region" description="Polar residues" evidence="3">
    <location>
        <begin position="327"/>
        <end position="354"/>
    </location>
</feature>
<dbReference type="GO" id="GO:0003700">
    <property type="term" value="F:DNA-binding transcription factor activity"/>
    <property type="evidence" value="ECO:0007669"/>
    <property type="project" value="InterPro"/>
</dbReference>
<dbReference type="EMBL" id="JAAAHY010000082">
    <property type="protein sequence ID" value="KAF9967375.1"/>
    <property type="molecule type" value="Genomic_DNA"/>
</dbReference>
<feature type="region of interest" description="Disordered" evidence="3">
    <location>
        <begin position="116"/>
        <end position="165"/>
    </location>
</feature>
<evidence type="ECO:0000256" key="1">
    <source>
        <dbReference type="ARBA" id="ARBA00023125"/>
    </source>
</evidence>
<dbReference type="GO" id="GO:0043565">
    <property type="term" value="F:sequence-specific DNA binding"/>
    <property type="evidence" value="ECO:0007669"/>
    <property type="project" value="InterPro"/>
</dbReference>
<evidence type="ECO:0000256" key="2">
    <source>
        <dbReference type="PROSITE-ProRule" id="PRU00089"/>
    </source>
</evidence>
<feature type="compositionally biased region" description="Basic residues" evidence="3">
    <location>
        <begin position="553"/>
        <end position="565"/>
    </location>
</feature>
<dbReference type="InterPro" id="IPR036390">
    <property type="entry name" value="WH_DNA-bd_sf"/>
</dbReference>
<organism evidence="5 6">
    <name type="scientific">Mortierella alpina</name>
    <name type="common">Oleaginous fungus</name>
    <name type="synonym">Mortierella renispora</name>
    <dbReference type="NCBI Taxonomy" id="64518"/>
    <lineage>
        <taxon>Eukaryota</taxon>
        <taxon>Fungi</taxon>
        <taxon>Fungi incertae sedis</taxon>
        <taxon>Mucoromycota</taxon>
        <taxon>Mortierellomycotina</taxon>
        <taxon>Mortierellomycetes</taxon>
        <taxon>Mortierellales</taxon>
        <taxon>Mortierellaceae</taxon>
        <taxon>Mortierella</taxon>
    </lineage>
</organism>
<keyword evidence="1 2" id="KW-0238">DNA-binding</keyword>
<keyword evidence="6" id="KW-1185">Reference proteome</keyword>
<feature type="compositionally biased region" description="Low complexity" evidence="3">
    <location>
        <begin position="407"/>
        <end position="442"/>
    </location>
</feature>
<feature type="region of interest" description="Disordered" evidence="3">
    <location>
        <begin position="460"/>
        <end position="508"/>
    </location>
</feature>
<dbReference type="InterPro" id="IPR036388">
    <property type="entry name" value="WH-like_DNA-bd_sf"/>
</dbReference>
<reference evidence="5" key="1">
    <citation type="journal article" date="2020" name="Fungal Divers.">
        <title>Resolving the Mortierellaceae phylogeny through synthesis of multi-gene phylogenetics and phylogenomics.</title>
        <authorList>
            <person name="Vandepol N."/>
            <person name="Liber J."/>
            <person name="Desiro A."/>
            <person name="Na H."/>
            <person name="Kennedy M."/>
            <person name="Barry K."/>
            <person name="Grigoriev I.V."/>
            <person name="Miller A.N."/>
            <person name="O'Donnell K."/>
            <person name="Stajich J.E."/>
            <person name="Bonito G."/>
        </authorList>
    </citation>
    <scope>NUCLEOTIDE SEQUENCE</scope>
    <source>
        <strain evidence="5">CK1249</strain>
    </source>
</reference>
<protein>
    <recommendedName>
        <fullName evidence="4">Fork-head domain-containing protein</fullName>
    </recommendedName>
</protein>
<feature type="region of interest" description="Disordered" evidence="3">
    <location>
        <begin position="327"/>
        <end position="370"/>
    </location>
</feature>
<dbReference type="Proteomes" id="UP000738359">
    <property type="component" value="Unassembled WGS sequence"/>
</dbReference>
<dbReference type="SMART" id="SM00339">
    <property type="entry name" value="FH"/>
    <property type="match status" value="1"/>
</dbReference>
<sequence>MSTSPSSPSSKSPTSPRVVKRKLSVAELSKPNESWFLILVNAFKSNFEQTLTYRESELYAWIMQAYPYYRHDMHTMQTSVKKTLSSYECFRQNGRSTWTFIPTRALIHLKNLKMEDGRDHSEDSLEENENDNEHGHENENENETEDMDEDEPIDDQRPAEDGARSVYAHQQQFNHADHHIHGTEHHSDGPTDTSIRYVDMKVDLMDEDTPTLSVEEIQRFKQEHSRAHARKAKRKTSGGHSYRPRTKSPPAGFQDECSMSMEAWCNLLVQMFEATPKQKTIREIYAWVHDNYPIYQNAPGDAWQADLTAALESNPLFRAMGRGRWQMATQPSPPVATNGSMAASGNGSTTNPSIKSDDDATDSPSVTEDEDWKAIGSKRLLNFSFRRYSIATDTFPKNHYKVGSTMPAGSSPQPATTAASPSAAPTTASGSTSLAVSSTSGGKLLSVDHRSSGYSTARRFSSYHQPTPKNSPPLSATTFGLPSVEEFSSQLKSALSEETDDEGEEEDPARRYMAPLQSAINSAVLALQTQQSQQRRSQELETPSPAAPSQSHPHSHPHPNPHTHPHSPLIKQETPAPSIVVQDVVLPVDSPSRSRIAFDNSSDPSSLNQPSLIAVPSASSTAESYPILTPIQDQAVSTVIPERKPEPEIVIPSGEDLASDQMDAIQALALLCGGGV</sequence>
<comment type="subcellular location">
    <subcellularLocation>
        <location evidence="2">Nucleus</location>
    </subcellularLocation>
</comment>
<feature type="region of interest" description="Disordered" evidence="3">
    <location>
        <begin position="527"/>
        <end position="571"/>
    </location>
</feature>
<dbReference type="Pfam" id="PF00250">
    <property type="entry name" value="Forkhead"/>
    <property type="match status" value="1"/>
</dbReference>
<feature type="compositionally biased region" description="Acidic residues" evidence="3">
    <location>
        <begin position="497"/>
        <end position="507"/>
    </location>
</feature>
<dbReference type="SUPFAM" id="SSF46785">
    <property type="entry name" value="Winged helix' DNA-binding domain"/>
    <property type="match status" value="1"/>
</dbReference>